<dbReference type="ExpressionAtlas" id="A0A2K3CW14">
    <property type="expression patterns" value="baseline and differential"/>
</dbReference>
<dbReference type="EMBL" id="CM008977">
    <property type="protein sequence ID" value="PNW72474.1"/>
    <property type="molecule type" value="Genomic_DNA"/>
</dbReference>
<organism evidence="3 4">
    <name type="scientific">Chlamydomonas reinhardtii</name>
    <name type="common">Chlamydomonas smithii</name>
    <dbReference type="NCBI Taxonomy" id="3055"/>
    <lineage>
        <taxon>Eukaryota</taxon>
        <taxon>Viridiplantae</taxon>
        <taxon>Chlorophyta</taxon>
        <taxon>core chlorophytes</taxon>
        <taxon>Chlorophyceae</taxon>
        <taxon>CS clade</taxon>
        <taxon>Chlamydomonadales</taxon>
        <taxon>Chlamydomonadaceae</taxon>
        <taxon>Chlamydomonas</taxon>
    </lineage>
</organism>
<dbReference type="RefSeq" id="XP_001698869.2">
    <property type="nucleotide sequence ID" value="XM_001698817.2"/>
</dbReference>
<name>A0A2K3CW14_CHLRE</name>
<dbReference type="GO" id="GO:0008198">
    <property type="term" value="F:ferrous iron binding"/>
    <property type="evidence" value="ECO:0007669"/>
    <property type="project" value="InterPro"/>
</dbReference>
<dbReference type="InterPro" id="IPR004183">
    <property type="entry name" value="Xdiol_dOase_suB"/>
</dbReference>
<protein>
    <recommendedName>
        <fullName evidence="2">Extradiol ring-cleavage dioxygenase class III enzyme subunit B domain-containing protein</fullName>
    </recommendedName>
</protein>
<dbReference type="InParanoid" id="A0A2K3CW14"/>
<reference evidence="3 4" key="1">
    <citation type="journal article" date="2007" name="Science">
        <title>The Chlamydomonas genome reveals the evolution of key animal and plant functions.</title>
        <authorList>
            <person name="Merchant S.S."/>
            <person name="Prochnik S.E."/>
            <person name="Vallon O."/>
            <person name="Harris E.H."/>
            <person name="Karpowicz S.J."/>
            <person name="Witman G.B."/>
            <person name="Terry A."/>
            <person name="Salamov A."/>
            <person name="Fritz-Laylin L.K."/>
            <person name="Marechal-Drouard L."/>
            <person name="Marshall W.F."/>
            <person name="Qu L.H."/>
            <person name="Nelson D.R."/>
            <person name="Sanderfoot A.A."/>
            <person name="Spalding M.H."/>
            <person name="Kapitonov V.V."/>
            <person name="Ren Q."/>
            <person name="Ferris P."/>
            <person name="Lindquist E."/>
            <person name="Shapiro H."/>
            <person name="Lucas S.M."/>
            <person name="Grimwood J."/>
            <person name="Schmutz J."/>
            <person name="Cardol P."/>
            <person name="Cerutti H."/>
            <person name="Chanfreau G."/>
            <person name="Chen C.L."/>
            <person name="Cognat V."/>
            <person name="Croft M.T."/>
            <person name="Dent R."/>
            <person name="Dutcher S."/>
            <person name="Fernandez E."/>
            <person name="Fukuzawa H."/>
            <person name="Gonzalez-Ballester D."/>
            <person name="Gonzalez-Halphen D."/>
            <person name="Hallmann A."/>
            <person name="Hanikenne M."/>
            <person name="Hippler M."/>
            <person name="Inwood W."/>
            <person name="Jabbari K."/>
            <person name="Kalanon M."/>
            <person name="Kuras R."/>
            <person name="Lefebvre P.A."/>
            <person name="Lemaire S.D."/>
            <person name="Lobanov A.V."/>
            <person name="Lohr M."/>
            <person name="Manuell A."/>
            <person name="Meier I."/>
            <person name="Mets L."/>
            <person name="Mittag M."/>
            <person name="Mittelmeier T."/>
            <person name="Moroney J.V."/>
            <person name="Moseley J."/>
            <person name="Napoli C."/>
            <person name="Nedelcu A.M."/>
            <person name="Niyogi K."/>
            <person name="Novoselov S.V."/>
            <person name="Paulsen I.T."/>
            <person name="Pazour G."/>
            <person name="Purton S."/>
            <person name="Ral J.P."/>
            <person name="Riano-Pachon D.M."/>
            <person name="Riekhof W."/>
            <person name="Rymarquis L."/>
            <person name="Schroda M."/>
            <person name="Stern D."/>
            <person name="Umen J."/>
            <person name="Willows R."/>
            <person name="Wilson N."/>
            <person name="Zimmer S.L."/>
            <person name="Allmer J."/>
            <person name="Balk J."/>
            <person name="Bisova K."/>
            <person name="Chen C.J."/>
            <person name="Elias M."/>
            <person name="Gendler K."/>
            <person name="Hauser C."/>
            <person name="Lamb M.R."/>
            <person name="Ledford H."/>
            <person name="Long J.C."/>
            <person name="Minagawa J."/>
            <person name="Page M.D."/>
            <person name="Pan J."/>
            <person name="Pootakham W."/>
            <person name="Roje S."/>
            <person name="Rose A."/>
            <person name="Stahlberg E."/>
            <person name="Terauchi A.M."/>
            <person name="Yang P."/>
            <person name="Ball S."/>
            <person name="Bowler C."/>
            <person name="Dieckmann C.L."/>
            <person name="Gladyshev V.N."/>
            <person name="Green P."/>
            <person name="Jorgensen R."/>
            <person name="Mayfield S."/>
            <person name="Mueller-Roeber B."/>
            <person name="Rajamani S."/>
            <person name="Sayre R.T."/>
            <person name="Brokstein P."/>
            <person name="Dubchak I."/>
            <person name="Goodstein D."/>
            <person name="Hornick L."/>
            <person name="Huang Y.W."/>
            <person name="Jhaveri J."/>
            <person name="Luo Y."/>
            <person name="Martinez D."/>
            <person name="Ngau W.C."/>
            <person name="Otillar B."/>
            <person name="Poliakov A."/>
            <person name="Porter A."/>
            <person name="Szajkowski L."/>
            <person name="Werner G."/>
            <person name="Zhou K."/>
            <person name="Grigoriev I.V."/>
            <person name="Rokhsar D.S."/>
            <person name="Grossman A.R."/>
        </authorList>
    </citation>
    <scope>NUCLEOTIDE SEQUENCE [LARGE SCALE GENOMIC DNA]</scope>
    <source>
        <strain evidence="4">CC-503</strain>
    </source>
</reference>
<dbReference type="OrthoDB" id="2132071at2759"/>
<evidence type="ECO:0000313" key="3">
    <source>
        <dbReference type="EMBL" id="PNW72474.1"/>
    </source>
</evidence>
<dbReference type="GeneID" id="5724422"/>
<dbReference type="Gramene" id="PNW72474">
    <property type="protein sequence ID" value="PNW72474"/>
    <property type="gene ID" value="CHLRE_16g683819v5"/>
</dbReference>
<feature type="compositionally biased region" description="Low complexity" evidence="1">
    <location>
        <begin position="196"/>
        <end position="211"/>
    </location>
</feature>
<dbReference type="Pfam" id="PF02900">
    <property type="entry name" value="LigB"/>
    <property type="match status" value="1"/>
</dbReference>
<dbReference type="SUPFAM" id="SSF53213">
    <property type="entry name" value="LigB-like"/>
    <property type="match status" value="1"/>
</dbReference>
<proteinExistence type="predicted"/>
<accession>A0A2K3CW14</accession>
<evidence type="ECO:0000313" key="4">
    <source>
        <dbReference type="Proteomes" id="UP000006906"/>
    </source>
</evidence>
<dbReference type="KEGG" id="cre:CHLRE_16g683819v5"/>
<feature type="region of interest" description="Disordered" evidence="1">
    <location>
        <begin position="166"/>
        <end position="248"/>
    </location>
</feature>
<evidence type="ECO:0000259" key="2">
    <source>
        <dbReference type="Pfam" id="PF02900"/>
    </source>
</evidence>
<dbReference type="Gene3D" id="3.40.830.10">
    <property type="entry name" value="LigB-like"/>
    <property type="match status" value="2"/>
</dbReference>
<dbReference type="Proteomes" id="UP000006906">
    <property type="component" value="Chromosome 16"/>
</dbReference>
<keyword evidence="4" id="KW-1185">Reference proteome</keyword>
<dbReference type="GO" id="GO:0016702">
    <property type="term" value="F:oxidoreductase activity, acting on single donors with incorporation of molecular oxygen, incorporation of two atoms of oxygen"/>
    <property type="evidence" value="ECO:0007669"/>
    <property type="project" value="UniProtKB-ARBA"/>
</dbReference>
<gene>
    <name evidence="3" type="ORF">CHLRE_16g683819v5</name>
</gene>
<evidence type="ECO:0000256" key="1">
    <source>
        <dbReference type="SAM" id="MobiDB-lite"/>
    </source>
</evidence>
<dbReference type="AlphaFoldDB" id="A0A2K3CW14"/>
<sequence length="425" mass="44547">MLVDAHAYVVGGVVLPHGALLLEPRNSNLTDASGLDVAFALHYAALETGRFLRDLEPELLVVVTPHGLAVPQQFLLYNDPRAEGGVSFEEWNLPCTHAPCSYSAGMNLDVHVTEKLTAALMAAGASVTSISGFGPPGAGDRPLPLGWAEVIPAYFIQRAYNESNAGPAAGSAAVSEATSRPQSLSGSTQGSGGLEAGQAQAQAQRQGQGQAHKQVRPDRSLARRRLVASSQSTHGTHAAAASESSARPTSIYAGSAEATESANGEAAAAAAADARSAAPRLPRAVLLGLPSRRYDRSVSMVPELLALGRHLFTYLDPLDLRVAVVVSGDLAHTWSADGPYGFSEHAAKFDAAVQDWARQLDRDALIKVAAKHVGEAKSCGFPGLVALQGVIDSVKPDNLHSVLLEYGHPLYYGMMCALFDFQGDA</sequence>
<dbReference type="PaxDb" id="3055-EDO99151"/>
<feature type="domain" description="Extradiol ring-cleavage dioxygenase class III enzyme subunit B" evidence="2">
    <location>
        <begin position="304"/>
        <end position="401"/>
    </location>
</feature>